<dbReference type="VEuPathDB" id="FungiDB:DFL_000346"/>
<organism evidence="1 2">
    <name type="scientific">Arthrobotrys flagrans</name>
    <name type="common">Nematode-trapping fungus</name>
    <name type="synonym">Trichothecium flagrans</name>
    <dbReference type="NCBI Taxonomy" id="97331"/>
    <lineage>
        <taxon>Eukaryota</taxon>
        <taxon>Fungi</taxon>
        <taxon>Dikarya</taxon>
        <taxon>Ascomycota</taxon>
        <taxon>Pezizomycotina</taxon>
        <taxon>Orbiliomycetes</taxon>
        <taxon>Orbiliales</taxon>
        <taxon>Orbiliaceae</taxon>
        <taxon>Arthrobotrys</taxon>
    </lineage>
</organism>
<gene>
    <name evidence="1" type="ORF">DFL_000346</name>
</gene>
<evidence type="ECO:0000313" key="2">
    <source>
        <dbReference type="Proteomes" id="UP000283090"/>
    </source>
</evidence>
<dbReference type="RefSeq" id="XP_067494877.1">
    <property type="nucleotide sequence ID" value="XM_067632400.1"/>
</dbReference>
<dbReference type="OrthoDB" id="10669613at2759"/>
<protein>
    <submittedName>
        <fullName evidence="1">Uncharacterized protein</fullName>
    </submittedName>
</protein>
<name>A0A437ADI0_ARTFL</name>
<sequence>MNKRQNESVDGKDFARYLKRAPRDKLASQELKNPRKPTIPFAIEAEPPSLVDSFDDEFSDDEDLIRNKIAYHKAERGKLLMQERSDPAILKVHLVALVEQYKVEDAKLDLHLAVLYSSDRLSEKVLQILKDFKFHPDLTPAENAMAYLVRAAAHCDLLDASEGPFKILRGSHPLAIYDYNRDYLIGFGYKICS</sequence>
<dbReference type="AlphaFoldDB" id="A0A437ADI0"/>
<dbReference type="GeneID" id="93582657"/>
<dbReference type="EMBL" id="SAEB01000001">
    <property type="protein sequence ID" value="RVD89333.1"/>
    <property type="molecule type" value="Genomic_DNA"/>
</dbReference>
<proteinExistence type="predicted"/>
<evidence type="ECO:0000313" key="1">
    <source>
        <dbReference type="EMBL" id="RVD89333.1"/>
    </source>
</evidence>
<dbReference type="Proteomes" id="UP000283090">
    <property type="component" value="Unassembled WGS sequence"/>
</dbReference>
<comment type="caution">
    <text evidence="1">The sequence shown here is derived from an EMBL/GenBank/DDBJ whole genome shotgun (WGS) entry which is preliminary data.</text>
</comment>
<reference evidence="1 2" key="1">
    <citation type="submission" date="2019-01" db="EMBL/GenBank/DDBJ databases">
        <title>Intercellular communication is required for trap formation in the nematode-trapping fungus Duddingtonia flagrans.</title>
        <authorList>
            <person name="Youssar L."/>
            <person name="Wernet V."/>
            <person name="Hensel N."/>
            <person name="Hildebrandt H.-G."/>
            <person name="Fischer R."/>
        </authorList>
    </citation>
    <scope>NUCLEOTIDE SEQUENCE [LARGE SCALE GENOMIC DNA]</scope>
    <source>
        <strain evidence="1 2">CBS H-5679</strain>
    </source>
</reference>
<keyword evidence="2" id="KW-1185">Reference proteome</keyword>
<accession>A0A437ADI0</accession>